<protein>
    <submittedName>
        <fullName evidence="1">Uncharacterized protein</fullName>
    </submittedName>
</protein>
<proteinExistence type="predicted"/>
<accession>A0A3P6ECM7</accession>
<evidence type="ECO:0000313" key="1">
    <source>
        <dbReference type="EMBL" id="VDD31895.1"/>
    </source>
</evidence>
<gene>
    <name evidence="1" type="ORF">BOLC9T57218H</name>
</gene>
<dbReference type="EMBL" id="LR031875">
    <property type="protein sequence ID" value="VDD31895.1"/>
    <property type="molecule type" value="Genomic_DNA"/>
</dbReference>
<organism evidence="1">
    <name type="scientific">Brassica oleracea</name>
    <name type="common">Wild cabbage</name>
    <dbReference type="NCBI Taxonomy" id="3712"/>
    <lineage>
        <taxon>Eukaryota</taxon>
        <taxon>Viridiplantae</taxon>
        <taxon>Streptophyta</taxon>
        <taxon>Embryophyta</taxon>
        <taxon>Tracheophyta</taxon>
        <taxon>Spermatophyta</taxon>
        <taxon>Magnoliopsida</taxon>
        <taxon>eudicotyledons</taxon>
        <taxon>Gunneridae</taxon>
        <taxon>Pentapetalae</taxon>
        <taxon>rosids</taxon>
        <taxon>malvids</taxon>
        <taxon>Brassicales</taxon>
        <taxon>Brassicaceae</taxon>
        <taxon>Brassiceae</taxon>
        <taxon>Brassica</taxon>
    </lineage>
</organism>
<dbReference type="AlphaFoldDB" id="A0A3P6ECM7"/>
<sequence length="35" mass="3932">MFNSLSDTIILDLLLCRNVGVLELKPLLVLFLVCI</sequence>
<reference evidence="1" key="1">
    <citation type="submission" date="2018-11" db="EMBL/GenBank/DDBJ databases">
        <authorList>
            <consortium name="Genoscope - CEA"/>
            <person name="William W."/>
        </authorList>
    </citation>
    <scope>NUCLEOTIDE SEQUENCE</scope>
</reference>
<name>A0A3P6ECM7_BRAOL</name>